<keyword evidence="3" id="KW-1185">Reference proteome</keyword>
<dbReference type="Pfam" id="PF21259">
    <property type="entry name" value="Rgg_C"/>
    <property type="match status" value="1"/>
</dbReference>
<reference evidence="2 3" key="1">
    <citation type="journal article" date="2014" name="Int. J. Syst. Evol. Microbiol.">
        <title>Phylogenomics and the dynamic genome evolution of the genus Streptococcus.</title>
        <authorList>
            <consortium name="The Broad Institute Genome Sequencing Platform"/>
            <person name="Richards V.P."/>
            <person name="Palmer S.R."/>
            <person name="Pavinski Bitar P.D."/>
            <person name="Qin X."/>
            <person name="Weinstock G.M."/>
            <person name="Highlander S.K."/>
            <person name="Town C.D."/>
            <person name="Burne R.A."/>
            <person name="Stanhope M.J."/>
        </authorList>
    </citation>
    <scope>NUCLEOTIDE SEQUENCE [LARGE SCALE GENOMIC DNA]</scope>
    <source>
        <strain evidence="2 3">707-05</strain>
    </source>
</reference>
<dbReference type="STRING" id="764299.STRIC_2353"/>
<dbReference type="PANTHER" id="PTHR37038">
    <property type="entry name" value="TRANSCRIPTIONAL REGULATOR-RELATED"/>
    <property type="match status" value="1"/>
</dbReference>
<dbReference type="eggNOG" id="COG1396">
    <property type="taxonomic scope" value="Bacteria"/>
</dbReference>
<dbReference type="InterPro" id="IPR001387">
    <property type="entry name" value="Cro/C1-type_HTH"/>
</dbReference>
<feature type="domain" description="HTH cro/C1-type" evidence="1">
    <location>
        <begin position="9"/>
        <end position="62"/>
    </location>
</feature>
<dbReference type="NCBIfam" id="TIGR01716">
    <property type="entry name" value="RGG_Cterm"/>
    <property type="match status" value="1"/>
</dbReference>
<dbReference type="SMART" id="SM00530">
    <property type="entry name" value="HTH_XRE"/>
    <property type="match status" value="1"/>
</dbReference>
<evidence type="ECO:0000259" key="1">
    <source>
        <dbReference type="PROSITE" id="PS50943"/>
    </source>
</evidence>
<dbReference type="InterPro" id="IPR010982">
    <property type="entry name" value="Lambda_DNA-bd_dom_sf"/>
</dbReference>
<dbReference type="InterPro" id="IPR053163">
    <property type="entry name" value="HTH-type_regulator_Rgg"/>
</dbReference>
<name>G5K1U5_9STRE</name>
<dbReference type="SUPFAM" id="SSF47413">
    <property type="entry name" value="lambda repressor-like DNA-binding domains"/>
    <property type="match status" value="1"/>
</dbReference>
<accession>G5K1U5</accession>
<evidence type="ECO:0000313" key="2">
    <source>
        <dbReference type="EMBL" id="EHI70095.1"/>
    </source>
</evidence>
<dbReference type="InterPro" id="IPR010057">
    <property type="entry name" value="Transcription_activator_Rgg_C"/>
</dbReference>
<dbReference type="PROSITE" id="PS50943">
    <property type="entry name" value="HTH_CROC1"/>
    <property type="match status" value="1"/>
</dbReference>
<dbReference type="Proteomes" id="UP000003330">
    <property type="component" value="Unassembled WGS sequence"/>
</dbReference>
<organism evidence="2 3">
    <name type="scientific">Streptococcus ictaluri 707-05</name>
    <dbReference type="NCBI Taxonomy" id="764299"/>
    <lineage>
        <taxon>Bacteria</taxon>
        <taxon>Bacillati</taxon>
        <taxon>Bacillota</taxon>
        <taxon>Bacilli</taxon>
        <taxon>Lactobacillales</taxon>
        <taxon>Streptococcaceae</taxon>
        <taxon>Streptococcus</taxon>
    </lineage>
</organism>
<dbReference type="PANTHER" id="PTHR37038:SF12">
    <property type="entry name" value="TRANSCRIPTIONAL REGULATOR"/>
    <property type="match status" value="1"/>
</dbReference>
<dbReference type="GO" id="GO:0003677">
    <property type="term" value="F:DNA binding"/>
    <property type="evidence" value="ECO:0007669"/>
    <property type="project" value="UniProtKB-KW"/>
</dbReference>
<dbReference type="AlphaFoldDB" id="G5K1U5"/>
<dbReference type="CDD" id="cd00093">
    <property type="entry name" value="HTH_XRE"/>
    <property type="match status" value="1"/>
</dbReference>
<dbReference type="OrthoDB" id="34624at2"/>
<dbReference type="InterPro" id="IPR011990">
    <property type="entry name" value="TPR-like_helical_dom_sf"/>
</dbReference>
<protein>
    <submittedName>
        <fullName evidence="2">DNA-binding helix-turn-helix protein</fullName>
    </submittedName>
</protein>
<dbReference type="EMBL" id="AEUX02000005">
    <property type="protein sequence ID" value="EHI70095.1"/>
    <property type="molecule type" value="Genomic_DNA"/>
</dbReference>
<proteinExistence type="predicted"/>
<sequence>METELGKTLRELRKGRQISISALADEHLSKSQISRFERGESEISCNRLLNLLDKLNITIDEFLSIRSAKHTHFFTLLNQLRKYYAEQNLEELFNLLEDYGQKPYEATMIKAVIFSIDQYTKPSESEINQLTDYLFRVEHWGCYEIILLGNCSRLINYNTLFLLTKEMVNSFAYSEQNKTNKILVTQLYINCLIISIDHDFFENSRYLITKIQALLNDEIHFYEKTIFLYVHGYYKLKQGDLVGRKEMQDALTIFKLLKEDAFYYAYQEHYQAQVPDETKEE</sequence>
<comment type="caution">
    <text evidence="2">The sequence shown here is derived from an EMBL/GenBank/DDBJ whole genome shotgun (WGS) entry which is preliminary data.</text>
</comment>
<dbReference type="Pfam" id="PF01381">
    <property type="entry name" value="HTH_3"/>
    <property type="match status" value="1"/>
</dbReference>
<gene>
    <name evidence="2" type="ORF">STRIC_2353</name>
</gene>
<dbReference type="RefSeq" id="WP_008088263.1">
    <property type="nucleotide sequence ID" value="NZ_AEUX02000005.1"/>
</dbReference>
<dbReference type="Gene3D" id="1.25.40.10">
    <property type="entry name" value="Tetratricopeptide repeat domain"/>
    <property type="match status" value="1"/>
</dbReference>
<evidence type="ECO:0000313" key="3">
    <source>
        <dbReference type="Proteomes" id="UP000003330"/>
    </source>
</evidence>
<keyword evidence="2" id="KW-0238">DNA-binding</keyword>